<evidence type="ECO:0000256" key="4">
    <source>
        <dbReference type="ARBA" id="ARBA00023125"/>
    </source>
</evidence>
<dbReference type="RefSeq" id="XP_011211174.2">
    <property type="nucleotide sequence ID" value="XM_011212872.4"/>
</dbReference>
<accession>A0A034WYA5</accession>
<name>A0A034WYA5_BACDO</name>
<feature type="region of interest" description="Disordered" evidence="6">
    <location>
        <begin position="219"/>
        <end position="290"/>
    </location>
</feature>
<dbReference type="GO" id="GO:0008270">
    <property type="term" value="F:zinc ion binding"/>
    <property type="evidence" value="ECO:0007669"/>
    <property type="project" value="UniProtKB-KW"/>
</dbReference>
<dbReference type="PANTHER" id="PTHR46600">
    <property type="entry name" value="THAP DOMAIN-CONTAINING"/>
    <property type="match status" value="1"/>
</dbReference>
<evidence type="ECO:0000256" key="1">
    <source>
        <dbReference type="ARBA" id="ARBA00022723"/>
    </source>
</evidence>
<evidence type="ECO:0000256" key="5">
    <source>
        <dbReference type="PROSITE-ProRule" id="PRU00309"/>
    </source>
</evidence>
<evidence type="ECO:0000256" key="3">
    <source>
        <dbReference type="ARBA" id="ARBA00022833"/>
    </source>
</evidence>
<evidence type="ECO:0000256" key="2">
    <source>
        <dbReference type="ARBA" id="ARBA00022771"/>
    </source>
</evidence>
<dbReference type="AlphaFoldDB" id="A0A034WYA5"/>
<dbReference type="InterPro" id="IPR006612">
    <property type="entry name" value="THAP_Znf"/>
</dbReference>
<reference evidence="8" key="1">
    <citation type="journal article" date="2014" name="BMC Genomics">
        <title>Characterizing the developmental transcriptome of the oriental fruit fly, Bactrocera dorsalis (Diptera: Tephritidae) through comparative genomic analysis with Drosophila melanogaster utilizing modENCODE datasets.</title>
        <authorList>
            <person name="Geib S.M."/>
            <person name="Calla B."/>
            <person name="Hall B."/>
            <person name="Hou S."/>
            <person name="Manoukis N.C."/>
        </authorList>
    </citation>
    <scope>NUCLEOTIDE SEQUENCE</scope>
    <source>
        <strain evidence="8">Punador</strain>
    </source>
</reference>
<organism evidence="8">
    <name type="scientific">Bactrocera dorsalis</name>
    <name type="common">Oriental fruit fly</name>
    <name type="synonym">Dacus dorsalis</name>
    <dbReference type="NCBI Taxonomy" id="27457"/>
    <lineage>
        <taxon>Eukaryota</taxon>
        <taxon>Metazoa</taxon>
        <taxon>Ecdysozoa</taxon>
        <taxon>Arthropoda</taxon>
        <taxon>Hexapoda</taxon>
        <taxon>Insecta</taxon>
        <taxon>Pterygota</taxon>
        <taxon>Neoptera</taxon>
        <taxon>Endopterygota</taxon>
        <taxon>Diptera</taxon>
        <taxon>Brachycera</taxon>
        <taxon>Muscomorpha</taxon>
        <taxon>Tephritoidea</taxon>
        <taxon>Tephritidae</taxon>
        <taxon>Bactrocera</taxon>
        <taxon>Bactrocera</taxon>
    </lineage>
</organism>
<dbReference type="Pfam" id="PF05485">
    <property type="entry name" value="THAP"/>
    <property type="match status" value="1"/>
</dbReference>
<dbReference type="GeneID" id="105231531"/>
<dbReference type="OrthoDB" id="8948150at2759"/>
<feature type="compositionally biased region" description="Low complexity" evidence="6">
    <location>
        <begin position="244"/>
        <end position="253"/>
    </location>
</feature>
<dbReference type="PROSITE" id="PS50950">
    <property type="entry name" value="ZF_THAP"/>
    <property type="match status" value="1"/>
</dbReference>
<keyword evidence="1" id="KW-0479">Metal-binding</keyword>
<proteinExistence type="predicted"/>
<dbReference type="KEGG" id="bdr:105231531"/>
<keyword evidence="3" id="KW-0862">Zinc</keyword>
<feature type="compositionally biased region" description="Basic and acidic residues" evidence="6">
    <location>
        <begin position="278"/>
        <end position="287"/>
    </location>
</feature>
<evidence type="ECO:0000313" key="8">
    <source>
        <dbReference type="EMBL" id="JAC58758.1"/>
    </source>
</evidence>
<dbReference type="GO" id="GO:0043565">
    <property type="term" value="F:sequence-specific DNA binding"/>
    <property type="evidence" value="ECO:0007669"/>
    <property type="project" value="InterPro"/>
</dbReference>
<evidence type="ECO:0000259" key="7">
    <source>
        <dbReference type="PROSITE" id="PS50950"/>
    </source>
</evidence>
<dbReference type="EMBL" id="GAKP01000194">
    <property type="protein sequence ID" value="JAC58758.1"/>
    <property type="molecule type" value="Transcribed_RNA"/>
</dbReference>
<protein>
    <recommendedName>
        <fullName evidence="7">THAP-type domain-containing protein</fullName>
    </recommendedName>
</protein>
<keyword evidence="4 5" id="KW-0238">DNA-binding</keyword>
<sequence length="350" mass="40382">MPYKACVYKGCENYTYDCAPCGNKKFTLFRFPKEPARYEQWMKRGKVIDGLPETQMLMCSDHFEGKYIVRNARRTMLTNTAVPLPYHEEIADMEEGENNIERECEVGLVKIADALDTEMVFSIHGDLNDSSTLIRVKESGCEDDDEDGLLEYDRVDNNLEAEYCVESTTTMTDADDVQTEVKDIFLVDRVYEEEHLSGTIRHPGQKEISFKGLKTNSIRRRITNSSTDETQEPSSSKVITSKFNNLNNNSNDNGITASKRKINQRSEDNNKYVKPKLRKENETRQDSPKINSESLVNAGAVICFIFKGEEYVQMPKEYYIQEKVELMEKLNNYEKILRTFKQNLLNLDLP</sequence>
<evidence type="ECO:0000256" key="6">
    <source>
        <dbReference type="SAM" id="MobiDB-lite"/>
    </source>
</evidence>
<dbReference type="PANTHER" id="PTHR46600:SF11">
    <property type="entry name" value="THAP DOMAIN-CONTAINING PROTEIN 10"/>
    <property type="match status" value="1"/>
</dbReference>
<keyword evidence="2 5" id="KW-0863">Zinc-finger</keyword>
<feature type="compositionally biased region" description="Polar residues" evidence="6">
    <location>
        <begin position="223"/>
        <end position="243"/>
    </location>
</feature>
<dbReference type="InterPro" id="IPR026516">
    <property type="entry name" value="THAP1/10"/>
</dbReference>
<dbReference type="SMART" id="SM00980">
    <property type="entry name" value="THAP"/>
    <property type="match status" value="1"/>
</dbReference>
<feature type="domain" description="THAP-type" evidence="7">
    <location>
        <begin position="1"/>
        <end position="86"/>
    </location>
</feature>
<dbReference type="SUPFAM" id="SSF57716">
    <property type="entry name" value="Glucocorticoid receptor-like (DNA-binding domain)"/>
    <property type="match status" value="1"/>
</dbReference>